<gene>
    <name evidence="3" type="ORF">NA57DRAFT_70266</name>
</gene>
<keyword evidence="1" id="KW-0040">ANK repeat</keyword>
<proteinExistence type="predicted"/>
<dbReference type="InterPro" id="IPR052895">
    <property type="entry name" value="HetReg/Transcr_Mod"/>
</dbReference>
<keyword evidence="4" id="KW-1185">Reference proteome</keyword>
<dbReference type="InterPro" id="IPR036770">
    <property type="entry name" value="Ankyrin_rpt-contain_sf"/>
</dbReference>
<dbReference type="SMART" id="SM00248">
    <property type="entry name" value="ANK"/>
    <property type="match status" value="2"/>
</dbReference>
<dbReference type="OrthoDB" id="3548654at2759"/>
<feature type="repeat" description="ANK" evidence="1">
    <location>
        <begin position="189"/>
        <end position="221"/>
    </location>
</feature>
<feature type="domain" description="Heterokaryon incompatibility" evidence="2">
    <location>
        <begin position="269"/>
        <end position="377"/>
    </location>
</feature>
<dbReference type="Pfam" id="PF26639">
    <property type="entry name" value="Het-6_barrel"/>
    <property type="match status" value="1"/>
</dbReference>
<feature type="repeat" description="ANK" evidence="1">
    <location>
        <begin position="156"/>
        <end position="188"/>
    </location>
</feature>
<evidence type="ECO:0000259" key="2">
    <source>
        <dbReference type="Pfam" id="PF06985"/>
    </source>
</evidence>
<name>A0A9P4IMW3_9PEZI</name>
<evidence type="ECO:0000256" key="1">
    <source>
        <dbReference type="PROSITE-ProRule" id="PRU00023"/>
    </source>
</evidence>
<evidence type="ECO:0000313" key="3">
    <source>
        <dbReference type="EMBL" id="KAF2104054.1"/>
    </source>
</evidence>
<evidence type="ECO:0000313" key="4">
    <source>
        <dbReference type="Proteomes" id="UP000799772"/>
    </source>
</evidence>
<organism evidence="3 4">
    <name type="scientific">Rhizodiscina lignyota</name>
    <dbReference type="NCBI Taxonomy" id="1504668"/>
    <lineage>
        <taxon>Eukaryota</taxon>
        <taxon>Fungi</taxon>
        <taxon>Dikarya</taxon>
        <taxon>Ascomycota</taxon>
        <taxon>Pezizomycotina</taxon>
        <taxon>Dothideomycetes</taxon>
        <taxon>Pleosporomycetidae</taxon>
        <taxon>Aulographales</taxon>
        <taxon>Rhizodiscinaceae</taxon>
        <taxon>Rhizodiscina</taxon>
    </lineage>
</organism>
<dbReference type="InterPro" id="IPR002110">
    <property type="entry name" value="Ankyrin_rpt"/>
</dbReference>
<dbReference type="SUPFAM" id="SSF48403">
    <property type="entry name" value="Ankyrin repeat"/>
    <property type="match status" value="1"/>
</dbReference>
<dbReference type="Pfam" id="PF06985">
    <property type="entry name" value="HET"/>
    <property type="match status" value="1"/>
</dbReference>
<accession>A0A9P4IMW3</accession>
<dbReference type="Pfam" id="PF13857">
    <property type="entry name" value="Ank_5"/>
    <property type="match status" value="1"/>
</dbReference>
<dbReference type="PROSITE" id="PS50088">
    <property type="entry name" value="ANK_REPEAT"/>
    <property type="match status" value="2"/>
</dbReference>
<dbReference type="AlphaFoldDB" id="A0A9P4IMW3"/>
<sequence length="885" mass="100848">MYHQASFAASTDNFQYESLPTPTSIRLIKVLSPANPPDSLQVEPNGAPIPHLIQCSVETIDLAERDRPNYYALSYTWGIPFPETWPTPSQTNDRATDYDPNNKLPILLNGKVIFVTKNLYEFLRRAEESASNSGCQEPSGCMVWPGDDIERRIAPYNKTPLIRAAEKGYYDYVSDLIQRDADVNAQDRFGHTSLHYAAENGHLSVTKLLLRAGGDPTIKDTSGSTPLDTAEQVSQHRGFDREAICRALCGSGKDEAESSSTDEASLFKHHLWIDAMSINQNDVPERNAQVTLMKRIYEEAAGSIIWLGPEDEHTKMAKHTTTLICREAGDWWLSMALNLDDGHESRYSDPDVESKQFAALNGLLRRTWFKRIWVIQEIARAKELHVFCGKYRFPWEVLFEYVHYNCSPTALRQLKRTRRFQPVKPLSLNNDIVTDQIFTIRLITRADTWERNCIQLHGREMGKSIIRSLPEREHLTLGNLLVMVWRFKATEPRDRIFALQGLLAHTAEITVDYERSISEIYTTAAHLLMEGSKGPIAVPPLFGLTLVEPTRILRPKDSFYLPSWVPDFNMYNPTVAFLRNHYAAGTALPFQLDTGVRKDTLHLQGIRFDVIDLCEERDRNVEEKVAHFFQPKPEASHVHEEFLYPRPLFCPRSFFGIGLSLSPSYPGGGTRVEALWRTATNDSIGRDYSGVSDTYDTAKNSFRDFVRFLVRDRAPRDVVLRNMICQLAADDASNSLPASDEFIQDGIPPEQRRYHDVSDALPWDTIWQQTNYNVAIDLLLWSPALVNHPQGEVFFNDAMYKYYRWRRLYKTSTGYLGLGPRSVRPGDEIWLIAGAQTPFVLRRVNSNISQDGRKFELVGETYVHGIMEGEAAKGRENDVEDITLI</sequence>
<dbReference type="InterPro" id="IPR010730">
    <property type="entry name" value="HET"/>
</dbReference>
<dbReference type="Gene3D" id="1.25.40.20">
    <property type="entry name" value="Ankyrin repeat-containing domain"/>
    <property type="match status" value="1"/>
</dbReference>
<dbReference type="Proteomes" id="UP000799772">
    <property type="component" value="Unassembled WGS sequence"/>
</dbReference>
<comment type="caution">
    <text evidence="3">The sequence shown here is derived from an EMBL/GenBank/DDBJ whole genome shotgun (WGS) entry which is preliminary data.</text>
</comment>
<dbReference type="EMBL" id="ML978121">
    <property type="protein sequence ID" value="KAF2104054.1"/>
    <property type="molecule type" value="Genomic_DNA"/>
</dbReference>
<reference evidence="3" key="1">
    <citation type="journal article" date="2020" name="Stud. Mycol.">
        <title>101 Dothideomycetes genomes: a test case for predicting lifestyles and emergence of pathogens.</title>
        <authorList>
            <person name="Haridas S."/>
            <person name="Albert R."/>
            <person name="Binder M."/>
            <person name="Bloem J."/>
            <person name="Labutti K."/>
            <person name="Salamov A."/>
            <person name="Andreopoulos B."/>
            <person name="Baker S."/>
            <person name="Barry K."/>
            <person name="Bills G."/>
            <person name="Bluhm B."/>
            <person name="Cannon C."/>
            <person name="Castanera R."/>
            <person name="Culley D."/>
            <person name="Daum C."/>
            <person name="Ezra D."/>
            <person name="Gonzalez J."/>
            <person name="Henrissat B."/>
            <person name="Kuo A."/>
            <person name="Liang C."/>
            <person name="Lipzen A."/>
            <person name="Lutzoni F."/>
            <person name="Magnuson J."/>
            <person name="Mondo S."/>
            <person name="Nolan M."/>
            <person name="Ohm R."/>
            <person name="Pangilinan J."/>
            <person name="Park H.-J."/>
            <person name="Ramirez L."/>
            <person name="Alfaro M."/>
            <person name="Sun H."/>
            <person name="Tritt A."/>
            <person name="Yoshinaga Y."/>
            <person name="Zwiers L.-H."/>
            <person name="Turgeon B."/>
            <person name="Goodwin S."/>
            <person name="Spatafora J."/>
            <person name="Crous P."/>
            <person name="Grigoriev I."/>
        </authorList>
    </citation>
    <scope>NUCLEOTIDE SEQUENCE</scope>
    <source>
        <strain evidence="3">CBS 133067</strain>
    </source>
</reference>
<protein>
    <recommendedName>
        <fullName evidence="2">Heterokaryon incompatibility domain-containing protein</fullName>
    </recommendedName>
</protein>
<dbReference type="PANTHER" id="PTHR24148:SF64">
    <property type="entry name" value="HETEROKARYON INCOMPATIBILITY DOMAIN-CONTAINING PROTEIN"/>
    <property type="match status" value="1"/>
</dbReference>
<dbReference type="PROSITE" id="PS50297">
    <property type="entry name" value="ANK_REP_REGION"/>
    <property type="match status" value="2"/>
</dbReference>
<dbReference type="PANTHER" id="PTHR24148">
    <property type="entry name" value="ANKYRIN REPEAT DOMAIN-CONTAINING PROTEIN 39 HOMOLOG-RELATED"/>
    <property type="match status" value="1"/>
</dbReference>